<dbReference type="EMBL" id="FQUC01000002">
    <property type="protein sequence ID" value="SHE76047.1"/>
    <property type="molecule type" value="Genomic_DNA"/>
</dbReference>
<dbReference type="RefSeq" id="WP_087880237.1">
    <property type="nucleotide sequence ID" value="NZ_BBXL01000002.1"/>
</dbReference>
<evidence type="ECO:0000313" key="1">
    <source>
        <dbReference type="EMBL" id="SHE76047.1"/>
    </source>
</evidence>
<organism evidence="1 2">
    <name type="scientific">Dysgonomonas macrotermitis</name>
    <dbReference type="NCBI Taxonomy" id="1346286"/>
    <lineage>
        <taxon>Bacteria</taxon>
        <taxon>Pseudomonadati</taxon>
        <taxon>Bacteroidota</taxon>
        <taxon>Bacteroidia</taxon>
        <taxon>Bacteroidales</taxon>
        <taxon>Dysgonomonadaceae</taxon>
        <taxon>Dysgonomonas</taxon>
    </lineage>
</organism>
<protein>
    <submittedName>
        <fullName evidence="1">Uncharacterized protein</fullName>
    </submittedName>
</protein>
<accession>A0A1M4W4C3</accession>
<dbReference type="OrthoDB" id="9808028at2"/>
<dbReference type="STRING" id="1346286.SAMN05444362_102122"/>
<proteinExistence type="predicted"/>
<reference evidence="2" key="1">
    <citation type="submission" date="2016-11" db="EMBL/GenBank/DDBJ databases">
        <authorList>
            <person name="Varghese N."/>
            <person name="Submissions S."/>
        </authorList>
    </citation>
    <scope>NUCLEOTIDE SEQUENCE [LARGE SCALE GENOMIC DNA]</scope>
    <source>
        <strain evidence="2">DSM 27370</strain>
    </source>
</reference>
<evidence type="ECO:0000313" key="2">
    <source>
        <dbReference type="Proteomes" id="UP000184480"/>
    </source>
</evidence>
<dbReference type="Proteomes" id="UP000184480">
    <property type="component" value="Unassembled WGS sequence"/>
</dbReference>
<keyword evidence="2" id="KW-1185">Reference proteome</keyword>
<sequence>MNIPKQTAQLFEILSKGQFINSNSSDDQERKLYNVLDKEEFYDILYDYFRQINFILEKGDGYYYLSRVEPKADLERKIEQAFKWIDILDFFKTFDNAFGSGFRFSPSDILVQLNLNAELKTKIESLKKYTPNKMKHAEILAKIINDMRGDRFVEMENEISEQYKVLSSFKYLEDLVLTIHITDEAKNEIPE</sequence>
<dbReference type="InterPro" id="IPR053841">
    <property type="entry name" value="MksE"/>
</dbReference>
<name>A0A1M4W4C3_9BACT</name>
<dbReference type="Pfam" id="PF21980">
    <property type="entry name" value="MksE"/>
    <property type="match status" value="1"/>
</dbReference>
<dbReference type="AlphaFoldDB" id="A0A1M4W4C3"/>
<gene>
    <name evidence="1" type="ORF">SAMN05444362_102122</name>
</gene>